<evidence type="ECO:0000313" key="1">
    <source>
        <dbReference type="EMBL" id="CAH1568453.1"/>
    </source>
</evidence>
<gene>
    <name evidence="1" type="ORF">THF1A12_100025</name>
</gene>
<dbReference type="Proteomes" id="UP001295462">
    <property type="component" value="Unassembled WGS sequence"/>
</dbReference>
<protein>
    <submittedName>
        <fullName evidence="1">Uncharacterized protein</fullName>
    </submittedName>
</protein>
<organism evidence="1 2">
    <name type="scientific">Vibrio jasicida</name>
    <dbReference type="NCBI Taxonomy" id="766224"/>
    <lineage>
        <taxon>Bacteria</taxon>
        <taxon>Pseudomonadati</taxon>
        <taxon>Pseudomonadota</taxon>
        <taxon>Gammaproteobacteria</taxon>
        <taxon>Vibrionales</taxon>
        <taxon>Vibrionaceae</taxon>
        <taxon>Vibrio</taxon>
    </lineage>
</organism>
<dbReference type="AlphaFoldDB" id="A0AAU9QEQ7"/>
<evidence type="ECO:0000313" key="2">
    <source>
        <dbReference type="Proteomes" id="UP001295462"/>
    </source>
</evidence>
<dbReference type="EMBL" id="CAKMUD010000002">
    <property type="protein sequence ID" value="CAH1568453.1"/>
    <property type="molecule type" value="Genomic_DNA"/>
</dbReference>
<accession>A0AAU9QEQ7</accession>
<name>A0AAU9QEQ7_9VIBR</name>
<reference evidence="1" key="1">
    <citation type="submission" date="2022-01" db="EMBL/GenBank/DDBJ databases">
        <authorList>
            <person name="Lagorce A."/>
        </authorList>
    </citation>
    <scope>NUCLEOTIDE SEQUENCE</scope>
    <source>
        <strain evidence="1">Th15_F1_A12</strain>
    </source>
</reference>
<comment type="caution">
    <text evidence="1">The sequence shown here is derived from an EMBL/GenBank/DDBJ whole genome shotgun (WGS) entry which is preliminary data.</text>
</comment>
<sequence>MIKKTLLSVIRLPWNFANSPVSDGDVYSIGLVYLSFPSLRGA</sequence>
<proteinExistence type="predicted"/>